<reference evidence="1" key="2">
    <citation type="journal article" date="2018" name="Nat. Commun.">
        <title>Tailed giant Tupanvirus possesses the most complete translational apparatus of the known virosphere.</title>
        <authorList>
            <person name="Abrahao J."/>
            <person name="Silva L."/>
            <person name="Silva L.S."/>
            <person name="Khalil J.Y.B."/>
            <person name="Rodrigues R."/>
            <person name="Arantes T."/>
            <person name="Assis F."/>
            <person name="Boratto P."/>
            <person name="Andrade M."/>
            <person name="Kroon E.G."/>
            <person name="Ribeiro B."/>
            <person name="Bergier I."/>
            <person name="Seligmann H."/>
            <person name="Ghigo E."/>
            <person name="Colson P."/>
            <person name="Levasseur A."/>
            <person name="Kroemer G."/>
            <person name="Raoult D."/>
            <person name="La Scola B."/>
        </authorList>
    </citation>
    <scope>NUCLEOTIDE SEQUENCE [LARGE SCALE GENOMIC DNA]</scope>
    <source>
        <strain evidence="1">Deep ocean</strain>
    </source>
</reference>
<dbReference type="GeneID" id="80517323"/>
<organism evidence="1">
    <name type="scientific">Tupanvirus deep ocean</name>
    <dbReference type="NCBI Taxonomy" id="2126984"/>
    <lineage>
        <taxon>Viruses</taxon>
        <taxon>Varidnaviria</taxon>
        <taxon>Bamfordvirae</taxon>
        <taxon>Nucleocytoviricota</taxon>
        <taxon>Megaviricetes</taxon>
        <taxon>Imitervirales</taxon>
        <taxon>Mimiviridae</taxon>
        <taxon>Megamimivirinae</taxon>
        <taxon>Tupanvirus</taxon>
        <taxon>Tupanvirus altamarinense</taxon>
    </lineage>
</organism>
<dbReference type="KEGG" id="vg:80517323"/>
<reference evidence="1" key="1">
    <citation type="submission" date="2017-06" db="EMBL/GenBank/DDBJ databases">
        <authorList>
            <person name="Assis F.L."/>
            <person name="Abrahao J.S."/>
            <person name="Silva L."/>
            <person name="Khalil J.B."/>
            <person name="Rodrigues R."/>
            <person name="Silva L.S."/>
            <person name="Boratto P."/>
            <person name="Andrade M."/>
            <person name="Kroon E.G."/>
            <person name="Ribeiro B."/>
            <person name="Bergier I."/>
            <person name="Seligmann H."/>
            <person name="Ghigo E."/>
            <person name="Colson P."/>
            <person name="Levasseur A."/>
            <person name="Raoult D."/>
            <person name="Scola B.L."/>
        </authorList>
    </citation>
    <scope>NUCLEOTIDE SEQUENCE</scope>
    <source>
        <strain evidence="1">Deep ocean</strain>
    </source>
</reference>
<sequence length="199" mass="23329">MGITVSRPTNIKSKVNVSSIDTILSSSKKQLSHIEKRFIEFCVNKINSAISINSEETTIDFRESDEMRYLSYGQIDELYVLLETYYFNNQNIGLSFGGFDDGTHVTLYYLESGKYYNMFDVNDKNLSEFHNACDFLYDYCKTKISSTVSNETEIPIETKTLYLTGYMWDYMYYHVSQKLIPNGWSIKKKNKWAYLTKYQ</sequence>
<name>A0A6N1NF18_9VIRU</name>
<dbReference type="RefSeq" id="YP_010780632.1">
    <property type="nucleotide sequence ID" value="NC_075038.1"/>
</dbReference>
<dbReference type="EMBL" id="MF405918">
    <property type="protein sequence ID" value="QKU34019.1"/>
    <property type="molecule type" value="Genomic_DNA"/>
</dbReference>
<proteinExistence type="predicted"/>
<protein>
    <submittedName>
        <fullName evidence="1">Putative ORFan</fullName>
    </submittedName>
</protein>
<accession>A0A6N1NF18</accession>
<evidence type="ECO:0000313" key="1">
    <source>
        <dbReference type="EMBL" id="QKU34019.1"/>
    </source>
</evidence>